<dbReference type="InterPro" id="IPR036864">
    <property type="entry name" value="Zn2-C6_fun-type_DNA-bd_sf"/>
</dbReference>
<dbReference type="SUPFAM" id="SSF57701">
    <property type="entry name" value="Zn2/Cys6 DNA-binding domain"/>
    <property type="match status" value="1"/>
</dbReference>
<dbReference type="Proteomes" id="UP000803844">
    <property type="component" value="Unassembled WGS sequence"/>
</dbReference>
<comment type="subcellular location">
    <subcellularLocation>
        <location evidence="1">Nucleus</location>
    </subcellularLocation>
</comment>
<dbReference type="CDD" id="cd00067">
    <property type="entry name" value="GAL4"/>
    <property type="match status" value="1"/>
</dbReference>
<evidence type="ECO:0000256" key="3">
    <source>
        <dbReference type="ARBA" id="ARBA00023015"/>
    </source>
</evidence>
<dbReference type="PROSITE" id="PS50048">
    <property type="entry name" value="ZN2_CY6_FUNGAL_2"/>
    <property type="match status" value="1"/>
</dbReference>
<keyword evidence="6" id="KW-0539">Nucleus</keyword>
<dbReference type="EMBL" id="MU032352">
    <property type="protein sequence ID" value="KAF3760870.1"/>
    <property type="molecule type" value="Genomic_DNA"/>
</dbReference>
<evidence type="ECO:0000256" key="4">
    <source>
        <dbReference type="ARBA" id="ARBA00023125"/>
    </source>
</evidence>
<dbReference type="AlphaFoldDB" id="A0A9P4XU98"/>
<evidence type="ECO:0000313" key="9">
    <source>
        <dbReference type="EMBL" id="KAF3760870.1"/>
    </source>
</evidence>
<proteinExistence type="predicted"/>
<name>A0A9P4XU98_CRYP1</name>
<evidence type="ECO:0000256" key="2">
    <source>
        <dbReference type="ARBA" id="ARBA00022833"/>
    </source>
</evidence>
<sequence length="489" mass="54381">MGLKEACWECLRRQVACDATHPICNTCIKNGVVCPGYEDQRPLRWLAPGTVKSRTGRKPKRPNVSTKQQPKETQGGVEGGSSLSLVVLTTELDPIVEAVKFWNEVALPEYRAIGELAPNPWLTSVPMDTIRLLPTPIVETVVFMAIGYRISQFPEAADRSETAVLRTRMYHHRGRAVKTISLALSNDKLRDTDYALAIVLMLLFGESRQCASSTWAHHFEGACKMIALRGGLLTFADNLSLRPVLEYFLIIGVMANTISPASRQLAMTRKSSNVDTIAKFYGDDLFPVLFCPPELFLEVIRINDLRARACALGVADLPDLIPTANEILDRILSFQSQSWADVHKGSSVDGRDHSATWILLASVYQSAIALYCVSSLQSLSVLPYSTDLENLRSEHREILGSSLAVALRSPQLKFWMMWPVVVAGLEAGPSDTYRDGGNVCEFVSRELRTMAKYLGTPLPLVARDRLQAFWGRPDRGWDDCFEQPFAFVT</sequence>
<evidence type="ECO:0000256" key="6">
    <source>
        <dbReference type="ARBA" id="ARBA00023242"/>
    </source>
</evidence>
<dbReference type="PANTHER" id="PTHR37534">
    <property type="entry name" value="TRANSCRIPTIONAL ACTIVATOR PROTEIN UGA3"/>
    <property type="match status" value="1"/>
</dbReference>
<comment type="caution">
    <text evidence="9">The sequence shown here is derived from an EMBL/GenBank/DDBJ whole genome shotgun (WGS) entry which is preliminary data.</text>
</comment>
<keyword evidence="3" id="KW-0805">Transcription regulation</keyword>
<dbReference type="InterPro" id="IPR001138">
    <property type="entry name" value="Zn2Cys6_DnaBD"/>
</dbReference>
<keyword evidence="2" id="KW-0862">Zinc</keyword>
<dbReference type="InterPro" id="IPR021858">
    <property type="entry name" value="Fun_TF"/>
</dbReference>
<dbReference type="GO" id="GO:0045944">
    <property type="term" value="P:positive regulation of transcription by RNA polymerase II"/>
    <property type="evidence" value="ECO:0007669"/>
    <property type="project" value="TreeGrafter"/>
</dbReference>
<feature type="domain" description="Zn(2)-C6 fungal-type" evidence="8">
    <location>
        <begin position="6"/>
        <end position="34"/>
    </location>
</feature>
<keyword evidence="5" id="KW-0804">Transcription</keyword>
<dbReference type="OrthoDB" id="5386330at2759"/>
<dbReference type="PANTHER" id="PTHR37534:SF48">
    <property type="entry name" value="FINGER DOMAIN PROTEIN, PUTATIVE-RELATED"/>
    <property type="match status" value="1"/>
</dbReference>
<dbReference type="SMART" id="SM00066">
    <property type="entry name" value="GAL4"/>
    <property type="match status" value="1"/>
</dbReference>
<evidence type="ECO:0000256" key="1">
    <source>
        <dbReference type="ARBA" id="ARBA00004123"/>
    </source>
</evidence>
<dbReference type="Pfam" id="PF00172">
    <property type="entry name" value="Zn_clus"/>
    <property type="match status" value="1"/>
</dbReference>
<evidence type="ECO:0000313" key="10">
    <source>
        <dbReference type="Proteomes" id="UP000803844"/>
    </source>
</evidence>
<protein>
    <submittedName>
        <fullName evidence="9">C6 zinc finger domain protein</fullName>
    </submittedName>
</protein>
<dbReference type="GO" id="GO:0000981">
    <property type="term" value="F:DNA-binding transcription factor activity, RNA polymerase II-specific"/>
    <property type="evidence" value="ECO:0007669"/>
    <property type="project" value="InterPro"/>
</dbReference>
<dbReference type="GO" id="GO:0000976">
    <property type="term" value="F:transcription cis-regulatory region binding"/>
    <property type="evidence" value="ECO:0007669"/>
    <property type="project" value="TreeGrafter"/>
</dbReference>
<gene>
    <name evidence="9" type="ORF">M406DRAFT_267834</name>
</gene>
<reference evidence="9" key="1">
    <citation type="journal article" date="2020" name="Phytopathology">
        <title>Genome sequence of the chestnut blight fungus Cryphonectria parasitica EP155: A fundamental resource for an archetypical invasive plant pathogen.</title>
        <authorList>
            <person name="Crouch J.A."/>
            <person name="Dawe A."/>
            <person name="Aerts A."/>
            <person name="Barry K."/>
            <person name="Churchill A.C.L."/>
            <person name="Grimwood J."/>
            <person name="Hillman B."/>
            <person name="Milgroom M.G."/>
            <person name="Pangilinan J."/>
            <person name="Smith M."/>
            <person name="Salamov A."/>
            <person name="Schmutz J."/>
            <person name="Yadav J."/>
            <person name="Grigoriev I.V."/>
            <person name="Nuss D."/>
        </authorList>
    </citation>
    <scope>NUCLEOTIDE SEQUENCE</scope>
    <source>
        <strain evidence="9">EP155</strain>
    </source>
</reference>
<organism evidence="9 10">
    <name type="scientific">Cryphonectria parasitica (strain ATCC 38755 / EP155)</name>
    <dbReference type="NCBI Taxonomy" id="660469"/>
    <lineage>
        <taxon>Eukaryota</taxon>
        <taxon>Fungi</taxon>
        <taxon>Dikarya</taxon>
        <taxon>Ascomycota</taxon>
        <taxon>Pezizomycotina</taxon>
        <taxon>Sordariomycetes</taxon>
        <taxon>Sordariomycetidae</taxon>
        <taxon>Diaporthales</taxon>
        <taxon>Cryphonectriaceae</taxon>
        <taxon>Cryphonectria-Endothia species complex</taxon>
        <taxon>Cryphonectria</taxon>
    </lineage>
</organism>
<feature type="compositionally biased region" description="Polar residues" evidence="7">
    <location>
        <begin position="63"/>
        <end position="72"/>
    </location>
</feature>
<dbReference type="GeneID" id="63835023"/>
<keyword evidence="4" id="KW-0238">DNA-binding</keyword>
<evidence type="ECO:0000259" key="8">
    <source>
        <dbReference type="PROSITE" id="PS50048"/>
    </source>
</evidence>
<dbReference type="RefSeq" id="XP_040771849.1">
    <property type="nucleotide sequence ID" value="XM_040917894.1"/>
</dbReference>
<dbReference type="GO" id="GO:0008270">
    <property type="term" value="F:zinc ion binding"/>
    <property type="evidence" value="ECO:0007669"/>
    <property type="project" value="InterPro"/>
</dbReference>
<accession>A0A9P4XU98</accession>
<feature type="region of interest" description="Disordered" evidence="7">
    <location>
        <begin position="48"/>
        <end position="79"/>
    </location>
</feature>
<evidence type="ECO:0000256" key="5">
    <source>
        <dbReference type="ARBA" id="ARBA00023163"/>
    </source>
</evidence>
<dbReference type="GO" id="GO:0005634">
    <property type="term" value="C:nucleus"/>
    <property type="evidence" value="ECO:0007669"/>
    <property type="project" value="UniProtKB-SubCell"/>
</dbReference>
<keyword evidence="10" id="KW-1185">Reference proteome</keyword>
<dbReference type="Pfam" id="PF11951">
    <property type="entry name" value="Fungal_trans_2"/>
    <property type="match status" value="1"/>
</dbReference>
<dbReference type="Gene3D" id="4.10.240.10">
    <property type="entry name" value="Zn(2)-C6 fungal-type DNA-binding domain"/>
    <property type="match status" value="1"/>
</dbReference>
<evidence type="ECO:0000256" key="7">
    <source>
        <dbReference type="SAM" id="MobiDB-lite"/>
    </source>
</evidence>